<feature type="chain" id="PRO_5045194924" evidence="1">
    <location>
        <begin position="21"/>
        <end position="91"/>
    </location>
</feature>
<keyword evidence="1" id="KW-0732">Signal</keyword>
<dbReference type="RefSeq" id="XP_013782369.1">
    <property type="nucleotide sequence ID" value="XM_013926915.2"/>
</dbReference>
<organism evidence="2 3">
    <name type="scientific">Limulus polyphemus</name>
    <name type="common">Atlantic horseshoe crab</name>
    <dbReference type="NCBI Taxonomy" id="6850"/>
    <lineage>
        <taxon>Eukaryota</taxon>
        <taxon>Metazoa</taxon>
        <taxon>Ecdysozoa</taxon>
        <taxon>Arthropoda</taxon>
        <taxon>Chelicerata</taxon>
        <taxon>Merostomata</taxon>
        <taxon>Xiphosura</taxon>
        <taxon>Limulidae</taxon>
        <taxon>Limulus</taxon>
    </lineage>
</organism>
<evidence type="ECO:0000313" key="2">
    <source>
        <dbReference type="Proteomes" id="UP000694941"/>
    </source>
</evidence>
<dbReference type="Proteomes" id="UP000694941">
    <property type="component" value="Unplaced"/>
</dbReference>
<keyword evidence="2" id="KW-1185">Reference proteome</keyword>
<evidence type="ECO:0000313" key="3">
    <source>
        <dbReference type="RefSeq" id="XP_013782369.1"/>
    </source>
</evidence>
<proteinExistence type="predicted"/>
<protein>
    <submittedName>
        <fullName evidence="3">Prohormone-1-like</fullName>
    </submittedName>
</protein>
<sequence>MLKTTMLFFLTLLFVTTCFAKSLSETERGLYSTDLDIPGDDGSVDAALLDYLFARQMVQRLRNNLDISDLQKKRTYWKQCAFNAVSCFGRK</sequence>
<reference evidence="3" key="1">
    <citation type="submission" date="2025-08" db="UniProtKB">
        <authorList>
            <consortium name="RefSeq"/>
        </authorList>
    </citation>
    <scope>IDENTIFICATION</scope>
    <source>
        <tissue evidence="3">Muscle</tissue>
    </source>
</reference>
<accession>A0ABM1BHY4</accession>
<evidence type="ECO:0000256" key="1">
    <source>
        <dbReference type="SAM" id="SignalP"/>
    </source>
</evidence>
<dbReference type="GeneID" id="106466621"/>
<name>A0ABM1BHY4_LIMPO</name>
<feature type="signal peptide" evidence="1">
    <location>
        <begin position="1"/>
        <end position="20"/>
    </location>
</feature>
<gene>
    <name evidence="3" type="primary">LOC106466621</name>
</gene>